<feature type="compositionally biased region" description="Low complexity" evidence="1">
    <location>
        <begin position="431"/>
        <end position="441"/>
    </location>
</feature>
<name>G7DT32_MIXOS</name>
<gene>
    <name evidence="3" type="primary">Mo00557</name>
    <name evidence="3" type="ORF">E5Q_00557</name>
</gene>
<protein>
    <recommendedName>
        <fullName evidence="5">RGS domain-containing protein</fullName>
    </recommendedName>
</protein>
<dbReference type="eggNOG" id="ENOG502S0M5">
    <property type="taxonomic scope" value="Eukaryota"/>
</dbReference>
<keyword evidence="2" id="KW-1133">Transmembrane helix</keyword>
<organism evidence="3 4">
    <name type="scientific">Mixia osmundae (strain CBS 9802 / IAM 14324 / JCM 22182 / KY 12970)</name>
    <dbReference type="NCBI Taxonomy" id="764103"/>
    <lineage>
        <taxon>Eukaryota</taxon>
        <taxon>Fungi</taxon>
        <taxon>Dikarya</taxon>
        <taxon>Basidiomycota</taxon>
        <taxon>Pucciniomycotina</taxon>
        <taxon>Mixiomycetes</taxon>
        <taxon>Mixiales</taxon>
        <taxon>Mixiaceae</taxon>
        <taxon>Mixia</taxon>
    </lineage>
</organism>
<dbReference type="PANTHER" id="PTHR39466">
    <property type="entry name" value="RGS DOMAIN-CONTAINING PROTEIN"/>
    <property type="match status" value="1"/>
</dbReference>
<dbReference type="SUPFAM" id="SSF48097">
    <property type="entry name" value="Regulator of G-protein signaling, RGS"/>
    <property type="match status" value="1"/>
</dbReference>
<feature type="transmembrane region" description="Helical" evidence="2">
    <location>
        <begin position="483"/>
        <end position="501"/>
    </location>
</feature>
<evidence type="ECO:0008006" key="5">
    <source>
        <dbReference type="Google" id="ProtNLM"/>
    </source>
</evidence>
<evidence type="ECO:0000313" key="4">
    <source>
        <dbReference type="Proteomes" id="UP000009131"/>
    </source>
</evidence>
<accession>G7DT32</accession>
<dbReference type="InterPro" id="IPR044926">
    <property type="entry name" value="RGS_subdomain_2"/>
</dbReference>
<dbReference type="RefSeq" id="XP_014571337.1">
    <property type="nucleotide sequence ID" value="XM_014715851.1"/>
</dbReference>
<keyword evidence="2" id="KW-0812">Transmembrane</keyword>
<dbReference type="STRING" id="764103.G7DT32"/>
<feature type="region of interest" description="Disordered" evidence="1">
    <location>
        <begin position="431"/>
        <end position="457"/>
    </location>
</feature>
<keyword evidence="4" id="KW-1185">Reference proteome</keyword>
<dbReference type="OMA" id="RVIATYI"/>
<dbReference type="Gene3D" id="1.10.167.10">
    <property type="entry name" value="Regulator of G-protein Signalling 4, domain 2"/>
    <property type="match status" value="1"/>
</dbReference>
<comment type="caution">
    <text evidence="3">The sequence shown here is derived from an EMBL/GenBank/DDBJ whole genome shotgun (WGS) entry which is preliminary data.</text>
</comment>
<dbReference type="AlphaFoldDB" id="G7DT32"/>
<feature type="transmembrane region" description="Helical" evidence="2">
    <location>
        <begin position="331"/>
        <end position="351"/>
    </location>
</feature>
<feature type="transmembrane region" description="Helical" evidence="2">
    <location>
        <begin position="304"/>
        <end position="325"/>
    </location>
</feature>
<sequence length="504" mass="55707">MAEKSGTSGVEGFSRAGPPSKADISLEEVLQGQRCSPLSLAEFESFAKHQEHSLENVQFYFWLENYRQRFFAQDAAIQASCPAPPMDFYRPASVRYARSVASSVRERKRFFNSGKAGWWRLRPNMTAKTERVRQQSHGPTEAAAFINSTLIDASRREDLRVESDTASLDEKTASDAIVAPEEVPYCEPEAASSLSMSKTRTDRMLERYHVDRKVGLPFAKEVGAVVHTFFLPHSSKELNLESTSREKILHLLAYNSETRQCEGTTHPDVFLAAADAVWTMMEDVTLPNFLRFAETNTNGPKSKFWYIIGAIDVGVGLLISLLLLFLTHARWWRIFGFPFILFGSMQIYSAALKFCSVVNSRGARQMYPWELEASQDDVPARLDSPKVEGTGTVPQGPTSAAIHNVVSPWDEPSPDLIHQCPWLAESIASPVDDSSPASAMPGKPRARRGSNVGSGSKVPVFGPEKALEDPYVAELHRQVMNRIYCAGGLATAAVGAALLAVPMQ</sequence>
<dbReference type="EMBL" id="BABT02000025">
    <property type="protein sequence ID" value="GAA93911.1"/>
    <property type="molecule type" value="Genomic_DNA"/>
</dbReference>
<evidence type="ECO:0000313" key="3">
    <source>
        <dbReference type="EMBL" id="GAA93911.1"/>
    </source>
</evidence>
<dbReference type="OrthoDB" id="3232309at2759"/>
<evidence type="ECO:0000256" key="2">
    <source>
        <dbReference type="SAM" id="Phobius"/>
    </source>
</evidence>
<evidence type="ECO:0000256" key="1">
    <source>
        <dbReference type="SAM" id="MobiDB-lite"/>
    </source>
</evidence>
<dbReference type="PANTHER" id="PTHR39466:SF1">
    <property type="entry name" value="RGS DOMAIN-CONTAINING PROTEIN"/>
    <property type="match status" value="1"/>
</dbReference>
<dbReference type="HOGENOM" id="CLU_040054_0_0_1"/>
<keyword evidence="2" id="KW-0472">Membrane</keyword>
<dbReference type="InterPro" id="IPR036305">
    <property type="entry name" value="RGS_sf"/>
</dbReference>
<dbReference type="Proteomes" id="UP000009131">
    <property type="component" value="Unassembled WGS sequence"/>
</dbReference>
<feature type="region of interest" description="Disordered" evidence="1">
    <location>
        <begin position="1"/>
        <end position="20"/>
    </location>
</feature>
<reference evidence="3 4" key="2">
    <citation type="journal article" date="2012" name="Open Biol.">
        <title>Characteristics of nucleosomes and linker DNA regions on the genome of the basidiomycete Mixia osmundae revealed by mono- and dinucleosome mapping.</title>
        <authorList>
            <person name="Nishida H."/>
            <person name="Kondo S."/>
            <person name="Matsumoto T."/>
            <person name="Suzuki Y."/>
            <person name="Yoshikawa H."/>
            <person name="Taylor T.D."/>
            <person name="Sugiyama J."/>
        </authorList>
    </citation>
    <scope>NUCLEOTIDE SEQUENCE [LARGE SCALE GENOMIC DNA]</scope>
    <source>
        <strain evidence="4">CBS 9802 / IAM 14324 / JCM 22182 / KY 12970</strain>
    </source>
</reference>
<dbReference type="InParanoid" id="G7DT32"/>
<proteinExistence type="predicted"/>
<reference evidence="3 4" key="1">
    <citation type="journal article" date="2011" name="J. Gen. Appl. Microbiol.">
        <title>Draft genome sequencing of the enigmatic basidiomycete Mixia osmundae.</title>
        <authorList>
            <person name="Nishida H."/>
            <person name="Nagatsuka Y."/>
            <person name="Sugiyama J."/>
        </authorList>
    </citation>
    <scope>NUCLEOTIDE SEQUENCE [LARGE SCALE GENOMIC DNA]</scope>
    <source>
        <strain evidence="4">CBS 9802 / IAM 14324 / JCM 22182 / KY 12970</strain>
    </source>
</reference>